<evidence type="ECO:0000256" key="5">
    <source>
        <dbReference type="ARBA" id="ARBA00022617"/>
    </source>
</evidence>
<dbReference type="SUPFAM" id="SSF48264">
    <property type="entry name" value="Cytochrome P450"/>
    <property type="match status" value="1"/>
</dbReference>
<dbReference type="Pfam" id="PF00067">
    <property type="entry name" value="p450"/>
    <property type="match status" value="1"/>
</dbReference>
<dbReference type="GO" id="GO:0016020">
    <property type="term" value="C:membrane"/>
    <property type="evidence" value="ECO:0007669"/>
    <property type="project" value="UniProtKB-SubCell"/>
</dbReference>
<evidence type="ECO:0000256" key="2">
    <source>
        <dbReference type="ARBA" id="ARBA00004370"/>
    </source>
</evidence>
<evidence type="ECO:0000256" key="9">
    <source>
        <dbReference type="ARBA" id="ARBA00023002"/>
    </source>
</evidence>
<evidence type="ECO:0000256" key="12">
    <source>
        <dbReference type="ARBA" id="ARBA00023136"/>
    </source>
</evidence>
<accession>A0AAD6V585</accession>
<organism evidence="14 15">
    <name type="scientific">Mycena pura</name>
    <dbReference type="NCBI Taxonomy" id="153505"/>
    <lineage>
        <taxon>Eukaryota</taxon>
        <taxon>Fungi</taxon>
        <taxon>Dikarya</taxon>
        <taxon>Basidiomycota</taxon>
        <taxon>Agaricomycotina</taxon>
        <taxon>Agaricomycetes</taxon>
        <taxon>Agaricomycetidae</taxon>
        <taxon>Agaricales</taxon>
        <taxon>Marasmiineae</taxon>
        <taxon>Mycenaceae</taxon>
        <taxon>Mycena</taxon>
    </lineage>
</organism>
<dbReference type="InterPro" id="IPR050121">
    <property type="entry name" value="Cytochrome_P450_monoxygenase"/>
</dbReference>
<comment type="subcellular location">
    <subcellularLocation>
        <location evidence="2">Membrane</location>
    </subcellularLocation>
</comment>
<evidence type="ECO:0000256" key="6">
    <source>
        <dbReference type="ARBA" id="ARBA00022692"/>
    </source>
</evidence>
<evidence type="ECO:0000256" key="1">
    <source>
        <dbReference type="ARBA" id="ARBA00001971"/>
    </source>
</evidence>
<dbReference type="Gene3D" id="1.10.630.10">
    <property type="entry name" value="Cytochrome P450"/>
    <property type="match status" value="1"/>
</dbReference>
<evidence type="ECO:0000256" key="10">
    <source>
        <dbReference type="ARBA" id="ARBA00023004"/>
    </source>
</evidence>
<dbReference type="PANTHER" id="PTHR24305">
    <property type="entry name" value="CYTOCHROME P450"/>
    <property type="match status" value="1"/>
</dbReference>
<reference evidence="14" key="1">
    <citation type="submission" date="2023-03" db="EMBL/GenBank/DDBJ databases">
        <title>Massive genome expansion in bonnet fungi (Mycena s.s.) driven by repeated elements and novel gene families across ecological guilds.</title>
        <authorList>
            <consortium name="Lawrence Berkeley National Laboratory"/>
            <person name="Harder C.B."/>
            <person name="Miyauchi S."/>
            <person name="Viragh M."/>
            <person name="Kuo A."/>
            <person name="Thoen E."/>
            <person name="Andreopoulos B."/>
            <person name="Lu D."/>
            <person name="Skrede I."/>
            <person name="Drula E."/>
            <person name="Henrissat B."/>
            <person name="Morin E."/>
            <person name="Kohler A."/>
            <person name="Barry K."/>
            <person name="LaButti K."/>
            <person name="Morin E."/>
            <person name="Salamov A."/>
            <person name="Lipzen A."/>
            <person name="Mereny Z."/>
            <person name="Hegedus B."/>
            <person name="Baldrian P."/>
            <person name="Stursova M."/>
            <person name="Weitz H."/>
            <person name="Taylor A."/>
            <person name="Grigoriev I.V."/>
            <person name="Nagy L.G."/>
            <person name="Martin F."/>
            <person name="Kauserud H."/>
        </authorList>
    </citation>
    <scope>NUCLEOTIDE SEQUENCE</scope>
    <source>
        <strain evidence="14">9144</strain>
    </source>
</reference>
<keyword evidence="9" id="KW-0560">Oxidoreductase</keyword>
<evidence type="ECO:0000256" key="8">
    <source>
        <dbReference type="ARBA" id="ARBA00022989"/>
    </source>
</evidence>
<dbReference type="PRINTS" id="PR00385">
    <property type="entry name" value="P450"/>
</dbReference>
<evidence type="ECO:0000256" key="11">
    <source>
        <dbReference type="ARBA" id="ARBA00023033"/>
    </source>
</evidence>
<dbReference type="GO" id="GO:0004497">
    <property type="term" value="F:monooxygenase activity"/>
    <property type="evidence" value="ECO:0007669"/>
    <property type="project" value="UniProtKB-KW"/>
</dbReference>
<dbReference type="GO" id="GO:0016705">
    <property type="term" value="F:oxidoreductase activity, acting on paired donors, with incorporation or reduction of molecular oxygen"/>
    <property type="evidence" value="ECO:0007669"/>
    <property type="project" value="InterPro"/>
</dbReference>
<dbReference type="Proteomes" id="UP001219525">
    <property type="component" value="Unassembled WGS sequence"/>
</dbReference>
<sequence length="528" mass="58601">MITGLSASYRIDYAVIFAVAGLAIHYSLPRRRNPSLRDVPGPPSPSWTFGNMLQLLLPLHYGDYEFAWQKKFGPVYLIKGCFGEDRLMISDLQALQYIFNSPHFGRGPAPENAMNLLLDKNAVVAVKGETHKRFRAALNIGFTPSAVRNYQPIFERVAEKIAEQLDKCSETQALTDIFPIMSPATLSAISEAALGLSSRDLGETFVANNEHIIWLSSHQSSTQIVLAAIASRLPRIVREAAMHLPTATFKVLRTVKSLAHQIGRRVIAEKLAAAQQGVNIRTDVFGMLLDPEQSDLKKKNVLTEDELVAQTGILMIAGQDTVTNTLVFGCLELARHPEFQHQLRAEIHSSLRGPYSASAYESMPLLNAFIKETLRFYPPEAIQELVTVKDTVIPLTDGIKNAKGELMNHIPVQKGQVVLAAIASYQRLQSRWGEDAHQFRPSRWVDGTIVQGQAVGPYANLLSFLGGPRVCLGWRFAILEMQVFFSKLVGEFSFALSEEDCLRTRYGNMLVPITPSGEKAAPLYITRI</sequence>
<dbReference type="AlphaFoldDB" id="A0AAD6V585"/>
<feature type="binding site" description="axial binding residue" evidence="13">
    <location>
        <position position="471"/>
    </location>
    <ligand>
        <name>heme</name>
        <dbReference type="ChEBI" id="CHEBI:30413"/>
    </ligand>
    <ligandPart>
        <name>Fe</name>
        <dbReference type="ChEBI" id="CHEBI:18248"/>
    </ligandPart>
</feature>
<dbReference type="InterPro" id="IPR036396">
    <property type="entry name" value="Cyt_P450_sf"/>
</dbReference>
<evidence type="ECO:0000313" key="15">
    <source>
        <dbReference type="Proteomes" id="UP001219525"/>
    </source>
</evidence>
<comment type="cofactor">
    <cofactor evidence="1 13">
        <name>heme</name>
        <dbReference type="ChEBI" id="CHEBI:30413"/>
    </cofactor>
</comment>
<comment type="pathway">
    <text evidence="3">Secondary metabolite biosynthesis; terpenoid biosynthesis.</text>
</comment>
<keyword evidence="11" id="KW-0503">Monooxygenase</keyword>
<evidence type="ECO:0000256" key="13">
    <source>
        <dbReference type="PIRSR" id="PIRSR602401-1"/>
    </source>
</evidence>
<keyword evidence="8" id="KW-1133">Transmembrane helix</keyword>
<keyword evidence="15" id="KW-1185">Reference proteome</keyword>
<keyword evidence="5 13" id="KW-0349">Heme</keyword>
<evidence type="ECO:0000256" key="7">
    <source>
        <dbReference type="ARBA" id="ARBA00022723"/>
    </source>
</evidence>
<keyword evidence="7 13" id="KW-0479">Metal-binding</keyword>
<comment type="similarity">
    <text evidence="4">Belongs to the cytochrome P450 family.</text>
</comment>
<evidence type="ECO:0000313" key="14">
    <source>
        <dbReference type="EMBL" id="KAJ7200096.1"/>
    </source>
</evidence>
<comment type="caution">
    <text evidence="14">The sequence shown here is derived from an EMBL/GenBank/DDBJ whole genome shotgun (WGS) entry which is preliminary data.</text>
</comment>
<gene>
    <name evidence="14" type="ORF">GGX14DRAFT_466803</name>
</gene>
<dbReference type="GO" id="GO:0005506">
    <property type="term" value="F:iron ion binding"/>
    <property type="evidence" value="ECO:0007669"/>
    <property type="project" value="InterPro"/>
</dbReference>
<dbReference type="GO" id="GO:0020037">
    <property type="term" value="F:heme binding"/>
    <property type="evidence" value="ECO:0007669"/>
    <property type="project" value="InterPro"/>
</dbReference>
<dbReference type="EMBL" id="JARJCW010000064">
    <property type="protein sequence ID" value="KAJ7200096.1"/>
    <property type="molecule type" value="Genomic_DNA"/>
</dbReference>
<dbReference type="InterPro" id="IPR001128">
    <property type="entry name" value="Cyt_P450"/>
</dbReference>
<dbReference type="InterPro" id="IPR002401">
    <property type="entry name" value="Cyt_P450_E_grp-I"/>
</dbReference>
<evidence type="ECO:0000256" key="4">
    <source>
        <dbReference type="ARBA" id="ARBA00010617"/>
    </source>
</evidence>
<keyword evidence="6" id="KW-0812">Transmembrane</keyword>
<dbReference type="PRINTS" id="PR00463">
    <property type="entry name" value="EP450I"/>
</dbReference>
<keyword evidence="12" id="KW-0472">Membrane</keyword>
<protein>
    <submittedName>
        <fullName evidence="14">Cytochrome P450</fullName>
    </submittedName>
</protein>
<dbReference type="PANTHER" id="PTHR24305:SF166">
    <property type="entry name" value="CYTOCHROME P450 12A4, MITOCHONDRIAL-RELATED"/>
    <property type="match status" value="1"/>
</dbReference>
<proteinExistence type="inferred from homology"/>
<keyword evidence="10 13" id="KW-0408">Iron</keyword>
<evidence type="ECO:0000256" key="3">
    <source>
        <dbReference type="ARBA" id="ARBA00004721"/>
    </source>
</evidence>
<name>A0AAD6V585_9AGAR</name>